<dbReference type="InterPro" id="IPR014764">
    <property type="entry name" value="DCN-prot"/>
</dbReference>
<dbReference type="Pfam" id="PF14555">
    <property type="entry name" value="UBA_4"/>
    <property type="match status" value="1"/>
</dbReference>
<keyword evidence="6" id="KW-1185">Reference proteome</keyword>
<evidence type="ECO:0000259" key="3">
    <source>
        <dbReference type="PROSITE" id="PS51229"/>
    </source>
</evidence>
<dbReference type="GO" id="GO:0045116">
    <property type="term" value="P:protein neddylation"/>
    <property type="evidence" value="ECO:0007669"/>
    <property type="project" value="TreeGrafter"/>
</dbReference>
<dbReference type="EMBL" id="KQ965791">
    <property type="protein sequence ID" value="KXS12079.1"/>
    <property type="molecule type" value="Genomic_DNA"/>
</dbReference>
<proteinExistence type="predicted"/>
<gene>
    <name evidence="5" type="ORF">M427DRAFT_410222</name>
</gene>
<evidence type="ECO:0000313" key="6">
    <source>
        <dbReference type="Proteomes" id="UP000070544"/>
    </source>
</evidence>
<evidence type="ECO:0000256" key="1">
    <source>
        <dbReference type="ARBA" id="ARBA00022786"/>
    </source>
</evidence>
<reference evidence="5 6" key="1">
    <citation type="journal article" date="2015" name="Genome Biol. Evol.">
        <title>Phylogenomic analyses indicate that early fungi evolved digesting cell walls of algal ancestors of land plants.</title>
        <authorList>
            <person name="Chang Y."/>
            <person name="Wang S."/>
            <person name="Sekimoto S."/>
            <person name="Aerts A.L."/>
            <person name="Choi C."/>
            <person name="Clum A."/>
            <person name="LaButti K.M."/>
            <person name="Lindquist E.A."/>
            <person name="Yee Ngan C."/>
            <person name="Ohm R.A."/>
            <person name="Salamov A.A."/>
            <person name="Grigoriev I.V."/>
            <person name="Spatafora J.W."/>
            <person name="Berbee M.L."/>
        </authorList>
    </citation>
    <scope>NUCLEOTIDE SEQUENCE [LARGE SCALE GENOMIC DNA]</scope>
    <source>
        <strain evidence="5 6">JEL478</strain>
    </source>
</reference>
<dbReference type="Proteomes" id="UP000070544">
    <property type="component" value="Unassembled WGS sequence"/>
</dbReference>
<dbReference type="InterPro" id="IPR005176">
    <property type="entry name" value="PONY_dom"/>
</dbReference>
<dbReference type="Gene3D" id="1.10.238.10">
    <property type="entry name" value="EF-hand"/>
    <property type="match status" value="1"/>
</dbReference>
<dbReference type="SUPFAM" id="SSF46934">
    <property type="entry name" value="UBA-like"/>
    <property type="match status" value="1"/>
</dbReference>
<name>A0A139A5Z2_GONPJ</name>
<sequence>MSTPQQRQKIRDFISFTSTNDKTASKFLTAHNWNLELAVDNYFSDPSASRLPKSASGSAGSLGRGGSGSVSTASLEKLFDKYKDPTEDLITVDGIISFLSDLSVDPSDAVTLVIGYELRAKRQGEFTRREWVDGWERLRWVVGEVGHGFGRESRGWRVVVGGQRRVPRVLQL</sequence>
<evidence type="ECO:0000259" key="4">
    <source>
        <dbReference type="PROSITE" id="PS51281"/>
    </source>
</evidence>
<dbReference type="AlphaFoldDB" id="A0A139A5Z2"/>
<dbReference type="GO" id="GO:0051028">
    <property type="term" value="P:mRNA transport"/>
    <property type="evidence" value="ECO:0007669"/>
    <property type="project" value="InterPro"/>
</dbReference>
<evidence type="ECO:0000256" key="2">
    <source>
        <dbReference type="RuleBase" id="RU410713"/>
    </source>
</evidence>
<dbReference type="STRING" id="1344416.A0A139A5Z2"/>
<comment type="function">
    <text evidence="2">Neddylation of cullins play an essential role in the regulation of SCF-type complexes activity.</text>
</comment>
<feature type="domain" description="TAP-C" evidence="4">
    <location>
        <begin position="4"/>
        <end position="59"/>
    </location>
</feature>
<accession>A0A139A5Z2</accession>
<dbReference type="PANTHER" id="PTHR12281">
    <property type="entry name" value="RP42 RELATED"/>
    <property type="match status" value="1"/>
</dbReference>
<dbReference type="CDD" id="cd14350">
    <property type="entry name" value="UBA_DCNL"/>
    <property type="match status" value="1"/>
</dbReference>
<dbReference type="InterPro" id="IPR005637">
    <property type="entry name" value="TAP_C_dom"/>
</dbReference>
<protein>
    <recommendedName>
        <fullName evidence="2">Defective in cullin neddylation protein</fullName>
    </recommendedName>
</protein>
<dbReference type="OrthoDB" id="286637at2759"/>
<dbReference type="PROSITE" id="PS51281">
    <property type="entry name" value="TAP_C"/>
    <property type="match status" value="1"/>
</dbReference>
<dbReference type="Gene3D" id="1.10.8.10">
    <property type="entry name" value="DNA helicase RuvA subunit, C-terminal domain"/>
    <property type="match status" value="1"/>
</dbReference>
<organism evidence="5 6">
    <name type="scientific">Gonapodya prolifera (strain JEL478)</name>
    <name type="common">Monoblepharis prolifera</name>
    <dbReference type="NCBI Taxonomy" id="1344416"/>
    <lineage>
        <taxon>Eukaryota</taxon>
        <taxon>Fungi</taxon>
        <taxon>Fungi incertae sedis</taxon>
        <taxon>Chytridiomycota</taxon>
        <taxon>Chytridiomycota incertae sedis</taxon>
        <taxon>Monoblepharidomycetes</taxon>
        <taxon>Monoblepharidales</taxon>
        <taxon>Gonapodyaceae</taxon>
        <taxon>Gonapodya</taxon>
    </lineage>
</organism>
<dbReference type="GO" id="GO:0031624">
    <property type="term" value="F:ubiquitin conjugating enzyme binding"/>
    <property type="evidence" value="ECO:0007669"/>
    <property type="project" value="TreeGrafter"/>
</dbReference>
<dbReference type="PANTHER" id="PTHR12281:SF31">
    <property type="entry name" value="DCN1-LIKE PROTEIN 3"/>
    <property type="match status" value="1"/>
</dbReference>
<dbReference type="PROSITE" id="PS51229">
    <property type="entry name" value="DCUN1"/>
    <property type="match status" value="1"/>
</dbReference>
<dbReference type="GO" id="GO:0032182">
    <property type="term" value="F:ubiquitin-like protein binding"/>
    <property type="evidence" value="ECO:0007669"/>
    <property type="project" value="TreeGrafter"/>
</dbReference>
<evidence type="ECO:0000313" key="5">
    <source>
        <dbReference type="EMBL" id="KXS12079.1"/>
    </source>
</evidence>
<dbReference type="GO" id="GO:0097602">
    <property type="term" value="F:cullin family protein binding"/>
    <property type="evidence" value="ECO:0007669"/>
    <property type="project" value="TreeGrafter"/>
</dbReference>
<dbReference type="GO" id="GO:0005634">
    <property type="term" value="C:nucleus"/>
    <property type="evidence" value="ECO:0007669"/>
    <property type="project" value="InterPro"/>
</dbReference>
<keyword evidence="1" id="KW-0833">Ubl conjugation pathway</keyword>
<dbReference type="InterPro" id="IPR009060">
    <property type="entry name" value="UBA-like_sf"/>
</dbReference>
<dbReference type="GO" id="GO:0000151">
    <property type="term" value="C:ubiquitin ligase complex"/>
    <property type="evidence" value="ECO:0007669"/>
    <property type="project" value="TreeGrafter"/>
</dbReference>
<feature type="domain" description="DCUN1" evidence="3">
    <location>
        <begin position="70"/>
        <end position="172"/>
    </location>
</feature>